<feature type="domain" description="DhaL" evidence="3">
    <location>
        <begin position="7"/>
        <end position="207"/>
    </location>
</feature>
<dbReference type="GO" id="GO:0005829">
    <property type="term" value="C:cytosol"/>
    <property type="evidence" value="ECO:0007669"/>
    <property type="project" value="TreeGrafter"/>
</dbReference>
<dbReference type="EMBL" id="JACIEM010000001">
    <property type="protein sequence ID" value="MBB4002084.1"/>
    <property type="molecule type" value="Genomic_DNA"/>
</dbReference>
<dbReference type="Pfam" id="PF02734">
    <property type="entry name" value="Dak2"/>
    <property type="match status" value="1"/>
</dbReference>
<dbReference type="GO" id="GO:0004371">
    <property type="term" value="F:glycerone kinase activity"/>
    <property type="evidence" value="ECO:0007669"/>
    <property type="project" value="InterPro"/>
</dbReference>
<dbReference type="InterPro" id="IPR050861">
    <property type="entry name" value="Dihydroxyacetone_Kinase"/>
</dbReference>
<dbReference type="PANTHER" id="PTHR28629:SF4">
    <property type="entry name" value="TRIOKINASE_FMN CYCLASE"/>
    <property type="match status" value="1"/>
</dbReference>
<dbReference type="InterPro" id="IPR036117">
    <property type="entry name" value="DhaL_dom_sf"/>
</dbReference>
<dbReference type="PANTHER" id="PTHR28629">
    <property type="entry name" value="TRIOKINASE/FMN CYCLASE"/>
    <property type="match status" value="1"/>
</dbReference>
<dbReference type="InterPro" id="IPR012737">
    <property type="entry name" value="DhaK_L_YcgS"/>
</dbReference>
<organism evidence="4 5">
    <name type="scientific">Aurantimonas endophytica</name>
    <dbReference type="NCBI Taxonomy" id="1522175"/>
    <lineage>
        <taxon>Bacteria</taxon>
        <taxon>Pseudomonadati</taxon>
        <taxon>Pseudomonadota</taxon>
        <taxon>Alphaproteobacteria</taxon>
        <taxon>Hyphomicrobiales</taxon>
        <taxon>Aurantimonadaceae</taxon>
        <taxon>Aurantimonas</taxon>
    </lineage>
</organism>
<evidence type="ECO:0000256" key="1">
    <source>
        <dbReference type="ARBA" id="ARBA00022679"/>
    </source>
</evidence>
<proteinExistence type="predicted"/>
<keyword evidence="2 4" id="KW-0418">Kinase</keyword>
<dbReference type="EC" id="2.7.1.-" evidence="4"/>
<dbReference type="GO" id="GO:0019563">
    <property type="term" value="P:glycerol catabolic process"/>
    <property type="evidence" value="ECO:0007669"/>
    <property type="project" value="TreeGrafter"/>
</dbReference>
<keyword evidence="5" id="KW-1185">Reference proteome</keyword>
<evidence type="ECO:0000256" key="2">
    <source>
        <dbReference type="ARBA" id="ARBA00022777"/>
    </source>
</evidence>
<dbReference type="InterPro" id="IPR004007">
    <property type="entry name" value="DhaL_dom"/>
</dbReference>
<evidence type="ECO:0000313" key="5">
    <source>
        <dbReference type="Proteomes" id="UP000588647"/>
    </source>
</evidence>
<keyword evidence="1 4" id="KW-0808">Transferase</keyword>
<dbReference type="RefSeq" id="WP_183206578.1">
    <property type="nucleotide sequence ID" value="NZ_JAAAMM010000001.1"/>
</dbReference>
<dbReference type="AlphaFoldDB" id="A0A7W6HBC8"/>
<evidence type="ECO:0000259" key="3">
    <source>
        <dbReference type="PROSITE" id="PS51480"/>
    </source>
</evidence>
<evidence type="ECO:0000313" key="4">
    <source>
        <dbReference type="EMBL" id="MBB4002084.1"/>
    </source>
</evidence>
<dbReference type="Gene3D" id="1.25.40.340">
    <property type="match status" value="1"/>
</dbReference>
<dbReference type="FunFam" id="1.25.40.340:FF:000002">
    <property type="entry name" value="Dihydroxyacetone kinase, L subunit"/>
    <property type="match status" value="1"/>
</dbReference>
<dbReference type="NCBIfam" id="TIGR02365">
    <property type="entry name" value="dha_L_ycgS"/>
    <property type="match status" value="1"/>
</dbReference>
<protein>
    <submittedName>
        <fullName evidence="4">Dihydroxyacetone kinase-like protein</fullName>
        <ecNumber evidence="4">2.7.1.-</ecNumber>
    </submittedName>
</protein>
<sequence>MPTPGSRRLVEIFERTAAVMEAKRDHLSDLDGAIADADHGMTMSLGFRAVAATLARTDAQRVTPSEIFRIAAGAFLDAVGASTGPLYASGFLRAAQRLEGTTRFDEAAAAATIEAIASGIAERGKGSRGEKTMLDVWLPAAEAAQQALRETPGRFWPCVQVAAAEGAEATRTMIAVRGRAARVGDRSIGHIDPGAVSALLILEAMASAFEDGGPDAEHQ</sequence>
<gene>
    <name evidence="4" type="ORF">GGR03_001131</name>
</gene>
<name>A0A7W6HBC8_9HYPH</name>
<dbReference type="SUPFAM" id="SSF101473">
    <property type="entry name" value="DhaL-like"/>
    <property type="match status" value="1"/>
</dbReference>
<dbReference type="Proteomes" id="UP000588647">
    <property type="component" value="Unassembled WGS sequence"/>
</dbReference>
<dbReference type="PROSITE" id="PS51480">
    <property type="entry name" value="DHAL"/>
    <property type="match status" value="1"/>
</dbReference>
<comment type="caution">
    <text evidence="4">The sequence shown here is derived from an EMBL/GenBank/DDBJ whole genome shotgun (WGS) entry which is preliminary data.</text>
</comment>
<accession>A0A7W6HBC8</accession>
<dbReference type="SMART" id="SM01120">
    <property type="entry name" value="Dak2"/>
    <property type="match status" value="1"/>
</dbReference>
<reference evidence="4 5" key="1">
    <citation type="submission" date="2020-08" db="EMBL/GenBank/DDBJ databases">
        <title>Genomic Encyclopedia of Type Strains, Phase IV (KMG-IV): sequencing the most valuable type-strain genomes for metagenomic binning, comparative biology and taxonomic classification.</title>
        <authorList>
            <person name="Goeker M."/>
        </authorList>
    </citation>
    <scope>NUCLEOTIDE SEQUENCE [LARGE SCALE GENOMIC DNA]</scope>
    <source>
        <strain evidence="4 5">DSM 103570</strain>
    </source>
</reference>